<evidence type="ECO:0000259" key="19">
    <source>
        <dbReference type="PROSITE" id="PS51168"/>
    </source>
</evidence>
<dbReference type="PROSITE" id="PS51168">
    <property type="entry name" value="CHORISMATE_MUT_2"/>
    <property type="match status" value="1"/>
</dbReference>
<evidence type="ECO:0000256" key="4">
    <source>
        <dbReference type="ARBA" id="ARBA00004741"/>
    </source>
</evidence>
<evidence type="ECO:0000256" key="5">
    <source>
        <dbReference type="ARBA" id="ARBA00004817"/>
    </source>
</evidence>
<dbReference type="PIRSF" id="PIRSF001500">
    <property type="entry name" value="Chor_mut_pdt_Ppr"/>
    <property type="match status" value="1"/>
</dbReference>
<dbReference type="EMBL" id="JAKNCT010000011">
    <property type="protein sequence ID" value="MCG5031625.1"/>
    <property type="molecule type" value="Genomic_DNA"/>
</dbReference>
<keyword evidence="15" id="KW-0511">Multifunctional enzyme</keyword>
<evidence type="ECO:0000256" key="11">
    <source>
        <dbReference type="ARBA" id="ARBA00023141"/>
    </source>
</evidence>
<evidence type="ECO:0000256" key="9">
    <source>
        <dbReference type="ARBA" id="ARBA00022490"/>
    </source>
</evidence>
<dbReference type="Pfam" id="PF01817">
    <property type="entry name" value="CM_2"/>
    <property type="match status" value="1"/>
</dbReference>
<dbReference type="Pfam" id="PF01842">
    <property type="entry name" value="ACT"/>
    <property type="match status" value="1"/>
</dbReference>
<evidence type="ECO:0000313" key="22">
    <source>
        <dbReference type="EMBL" id="MCG5031625.1"/>
    </source>
</evidence>
<evidence type="ECO:0000256" key="17">
    <source>
        <dbReference type="ARBA" id="ARBA00031520"/>
    </source>
</evidence>
<evidence type="ECO:0000256" key="6">
    <source>
        <dbReference type="ARBA" id="ARBA00012404"/>
    </source>
</evidence>
<dbReference type="RefSeq" id="WP_237979806.1">
    <property type="nucleotide sequence ID" value="NZ_JAKNCT010000011.1"/>
</dbReference>
<evidence type="ECO:0000313" key="23">
    <source>
        <dbReference type="Proteomes" id="UP001297600"/>
    </source>
</evidence>
<dbReference type="InterPro" id="IPR045865">
    <property type="entry name" value="ACT-like_dom_sf"/>
</dbReference>
<dbReference type="PANTHER" id="PTHR21022:SF19">
    <property type="entry name" value="PREPHENATE DEHYDRATASE-RELATED"/>
    <property type="match status" value="1"/>
</dbReference>
<dbReference type="Gene3D" id="3.30.70.260">
    <property type="match status" value="1"/>
</dbReference>
<evidence type="ECO:0000259" key="21">
    <source>
        <dbReference type="PROSITE" id="PS51671"/>
    </source>
</evidence>
<gene>
    <name evidence="22" type="primary">pheA</name>
    <name evidence="22" type="ORF">MAF45_09260</name>
</gene>
<dbReference type="CDD" id="cd04905">
    <property type="entry name" value="ACT_CM-PDT"/>
    <property type="match status" value="1"/>
</dbReference>
<comment type="function">
    <text evidence="2">Catalyzes the Claisen rearrangement of chorismate to prephenate and the decarboxylation/dehydration of prephenate to phenylpyruvate.</text>
</comment>
<sequence length="364" mass="39758">MDDAKRVEDLGALRRRIDAIDDEIVRLLDQRAQVVREVGALKGSQGASIFRPEREDMILERTAGLSAQFSPKAMKAVFREILSSCRALEKKTTVAYLGPAGTFTEMAVLKRFGSAVEELPCTTVPDVFDAVENGRADFGVVPRENNSQGSVMLTLDKLLTTPLLIVGEVSVPVVHNLLSLSGSLGKVQRVLAHPQALAQCRQWLSKNLPHVQQQACSSNAEAARLAAQDPSLAGIAAIRAGDLYGLKVAAAGIQDSCQNRTRFLVLGQQKTHRRGGDGGDKTTFIFAVRNRAGALFEILKPLADEKVDMLHLESRPARNGLWEYNFFVDISGHVEDEAVRRALEAVRKNALVFKFLGSYPRAAD</sequence>
<evidence type="ECO:0000256" key="7">
    <source>
        <dbReference type="ARBA" id="ARBA00013147"/>
    </source>
</evidence>
<evidence type="ECO:0000256" key="16">
    <source>
        <dbReference type="ARBA" id="ARBA00031175"/>
    </source>
</evidence>
<dbReference type="InterPro" id="IPR002912">
    <property type="entry name" value="ACT_dom"/>
</dbReference>
<evidence type="ECO:0000256" key="1">
    <source>
        <dbReference type="ARBA" id="ARBA00000824"/>
    </source>
</evidence>
<keyword evidence="9" id="KW-0963">Cytoplasm</keyword>
<dbReference type="Gene3D" id="1.20.59.10">
    <property type="entry name" value="Chorismate mutase"/>
    <property type="match status" value="1"/>
</dbReference>
<dbReference type="PANTHER" id="PTHR21022">
    <property type="entry name" value="PREPHENATE DEHYDRATASE P PROTEIN"/>
    <property type="match status" value="1"/>
</dbReference>
<dbReference type="NCBIfam" id="NF008865">
    <property type="entry name" value="PRK11898.1"/>
    <property type="match status" value="1"/>
</dbReference>
<comment type="catalytic activity">
    <reaction evidence="1">
        <text>chorismate = prephenate</text>
        <dbReference type="Rhea" id="RHEA:13897"/>
        <dbReference type="ChEBI" id="CHEBI:29748"/>
        <dbReference type="ChEBI" id="CHEBI:29934"/>
        <dbReference type="EC" id="5.4.99.5"/>
    </reaction>
</comment>
<dbReference type="Pfam" id="PF00800">
    <property type="entry name" value="PDT"/>
    <property type="match status" value="1"/>
</dbReference>
<keyword evidence="13" id="KW-0413">Isomerase</keyword>
<comment type="catalytic activity">
    <reaction evidence="18">
        <text>prephenate + H(+) = 3-phenylpyruvate + CO2 + H2O</text>
        <dbReference type="Rhea" id="RHEA:21648"/>
        <dbReference type="ChEBI" id="CHEBI:15377"/>
        <dbReference type="ChEBI" id="CHEBI:15378"/>
        <dbReference type="ChEBI" id="CHEBI:16526"/>
        <dbReference type="ChEBI" id="CHEBI:18005"/>
        <dbReference type="ChEBI" id="CHEBI:29934"/>
        <dbReference type="EC" id="4.2.1.51"/>
    </reaction>
</comment>
<evidence type="ECO:0000256" key="13">
    <source>
        <dbReference type="ARBA" id="ARBA00023235"/>
    </source>
</evidence>
<reference evidence="22 23" key="1">
    <citation type="submission" date="2022-02" db="EMBL/GenBank/DDBJ databases">
        <title>Mesosutterella porci, a novel member of the family Sutterellaceae from pig feces.</title>
        <authorList>
            <person name="Wylensek D."/>
            <person name="Clavel T."/>
        </authorList>
    </citation>
    <scope>NUCLEOTIDE SEQUENCE [LARGE SCALE GENOMIC DNA]</scope>
    <source>
        <strain evidence="23">oilRF-744-wt-GAM-9</strain>
    </source>
</reference>
<dbReference type="GO" id="GO:0004664">
    <property type="term" value="F:prephenate dehydratase activity"/>
    <property type="evidence" value="ECO:0007669"/>
    <property type="project" value="UniProtKB-EC"/>
</dbReference>
<protein>
    <recommendedName>
        <fullName evidence="8">Bifunctional chorismate mutase/prephenate dehydratase</fullName>
        <ecNumber evidence="7">4.2.1.51</ecNumber>
        <ecNumber evidence="6">5.4.99.5</ecNumber>
    </recommendedName>
    <alternativeName>
        <fullName evidence="17">Chorismate mutase-prephenate dehydratase</fullName>
    </alternativeName>
    <alternativeName>
        <fullName evidence="16">p-protein</fullName>
    </alternativeName>
</protein>
<feature type="domain" description="ACT" evidence="21">
    <location>
        <begin position="283"/>
        <end position="360"/>
    </location>
</feature>
<dbReference type="PROSITE" id="PS51171">
    <property type="entry name" value="PREPHENATE_DEHYDR_3"/>
    <property type="match status" value="1"/>
</dbReference>
<comment type="caution">
    <text evidence="22">The sequence shown here is derived from an EMBL/GenBank/DDBJ whole genome shotgun (WGS) entry which is preliminary data.</text>
</comment>
<name>A0ABS9MSM3_9BURK</name>
<dbReference type="Proteomes" id="UP001297600">
    <property type="component" value="Unassembled WGS sequence"/>
</dbReference>
<evidence type="ECO:0000256" key="18">
    <source>
        <dbReference type="ARBA" id="ARBA00047848"/>
    </source>
</evidence>
<evidence type="ECO:0000259" key="20">
    <source>
        <dbReference type="PROSITE" id="PS51171"/>
    </source>
</evidence>
<feature type="domain" description="Prephenate dehydratase" evidence="20">
    <location>
        <begin position="93"/>
        <end position="268"/>
    </location>
</feature>
<dbReference type="InterPro" id="IPR002701">
    <property type="entry name" value="CM_II_prokaryot"/>
</dbReference>
<evidence type="ECO:0000256" key="15">
    <source>
        <dbReference type="ARBA" id="ARBA00023268"/>
    </source>
</evidence>
<comment type="pathway">
    <text evidence="4">Amino-acid biosynthesis; L-phenylalanine biosynthesis; phenylpyruvate from prephenate: step 1/1.</text>
</comment>
<dbReference type="SUPFAM" id="SSF53850">
    <property type="entry name" value="Periplasmic binding protein-like II"/>
    <property type="match status" value="1"/>
</dbReference>
<dbReference type="EC" id="5.4.99.5" evidence="6"/>
<evidence type="ECO:0000256" key="3">
    <source>
        <dbReference type="ARBA" id="ARBA00004496"/>
    </source>
</evidence>
<keyword evidence="14 22" id="KW-0456">Lyase</keyword>
<keyword evidence="12" id="KW-0584">Phenylalanine biosynthesis</keyword>
<dbReference type="SMART" id="SM00830">
    <property type="entry name" value="CM_2"/>
    <property type="match status" value="1"/>
</dbReference>
<evidence type="ECO:0000256" key="10">
    <source>
        <dbReference type="ARBA" id="ARBA00022605"/>
    </source>
</evidence>
<accession>A0ABS9MSM3</accession>
<dbReference type="InterPro" id="IPR036979">
    <property type="entry name" value="CM_dom_sf"/>
</dbReference>
<evidence type="ECO:0000256" key="12">
    <source>
        <dbReference type="ARBA" id="ARBA00023222"/>
    </source>
</evidence>
<dbReference type="CDD" id="cd13630">
    <property type="entry name" value="PBP2_PDT_1"/>
    <property type="match status" value="1"/>
</dbReference>
<dbReference type="PROSITE" id="PS51671">
    <property type="entry name" value="ACT"/>
    <property type="match status" value="1"/>
</dbReference>
<keyword evidence="10" id="KW-0028">Amino-acid biosynthesis</keyword>
<dbReference type="SUPFAM" id="SSF48600">
    <property type="entry name" value="Chorismate mutase II"/>
    <property type="match status" value="1"/>
</dbReference>
<dbReference type="Gene3D" id="3.40.190.10">
    <property type="entry name" value="Periplasmic binding protein-like II"/>
    <property type="match status" value="2"/>
</dbReference>
<dbReference type="InterPro" id="IPR036263">
    <property type="entry name" value="Chorismate_II_sf"/>
</dbReference>
<keyword evidence="23" id="KW-1185">Reference proteome</keyword>
<keyword evidence="11" id="KW-0057">Aromatic amino acid biosynthesis</keyword>
<evidence type="ECO:0000256" key="2">
    <source>
        <dbReference type="ARBA" id="ARBA00002364"/>
    </source>
</evidence>
<dbReference type="SUPFAM" id="SSF55021">
    <property type="entry name" value="ACT-like"/>
    <property type="match status" value="1"/>
</dbReference>
<dbReference type="InterPro" id="IPR001086">
    <property type="entry name" value="Preph_deHydtase"/>
</dbReference>
<proteinExistence type="predicted"/>
<dbReference type="EC" id="4.2.1.51" evidence="7"/>
<dbReference type="InterPro" id="IPR008242">
    <property type="entry name" value="Chor_mutase/pphenate_deHydtase"/>
</dbReference>
<evidence type="ECO:0000256" key="14">
    <source>
        <dbReference type="ARBA" id="ARBA00023239"/>
    </source>
</evidence>
<comment type="subcellular location">
    <subcellularLocation>
        <location evidence="3">Cytoplasm</location>
    </subcellularLocation>
</comment>
<evidence type="ECO:0000256" key="8">
    <source>
        <dbReference type="ARBA" id="ARBA00014401"/>
    </source>
</evidence>
<organism evidence="22 23">
    <name type="scientific">Mesosutterella porci</name>
    <dbReference type="NCBI Taxonomy" id="2915351"/>
    <lineage>
        <taxon>Bacteria</taxon>
        <taxon>Pseudomonadati</taxon>
        <taxon>Pseudomonadota</taxon>
        <taxon>Betaproteobacteria</taxon>
        <taxon>Burkholderiales</taxon>
        <taxon>Sutterellaceae</taxon>
        <taxon>Mesosutterella</taxon>
    </lineage>
</organism>
<feature type="domain" description="Chorismate mutase" evidence="19">
    <location>
        <begin position="4"/>
        <end position="93"/>
    </location>
</feature>
<comment type="pathway">
    <text evidence="5">Metabolic intermediate biosynthesis; prephenate biosynthesis; prephenate from chorismate: step 1/1.</text>
</comment>